<keyword evidence="7" id="KW-0521">NADP</keyword>
<evidence type="ECO:0000256" key="7">
    <source>
        <dbReference type="ARBA" id="ARBA00022857"/>
    </source>
</evidence>
<dbReference type="PIRSF" id="PIRSF006621">
    <property type="entry name" value="Dus"/>
    <property type="match status" value="1"/>
</dbReference>
<evidence type="ECO:0000256" key="8">
    <source>
        <dbReference type="ARBA" id="ARBA00022884"/>
    </source>
</evidence>
<evidence type="ECO:0000259" key="15">
    <source>
        <dbReference type="Pfam" id="PF01207"/>
    </source>
</evidence>
<organism evidence="16 17">
    <name type="scientific">Garciella nitratireducens DSM 15102</name>
    <dbReference type="NCBI Taxonomy" id="1121911"/>
    <lineage>
        <taxon>Bacteria</taxon>
        <taxon>Bacillati</taxon>
        <taxon>Bacillota</taxon>
        <taxon>Clostridia</taxon>
        <taxon>Eubacteriales</taxon>
        <taxon>Eubacteriaceae</taxon>
        <taxon>Garciella</taxon>
    </lineage>
</organism>
<evidence type="ECO:0000256" key="13">
    <source>
        <dbReference type="PIRSR" id="PIRSR006621-1"/>
    </source>
</evidence>
<evidence type="ECO:0000313" key="17">
    <source>
        <dbReference type="Proteomes" id="UP000196365"/>
    </source>
</evidence>
<evidence type="ECO:0000256" key="4">
    <source>
        <dbReference type="ARBA" id="ARBA00022630"/>
    </source>
</evidence>
<evidence type="ECO:0000256" key="5">
    <source>
        <dbReference type="ARBA" id="ARBA00022643"/>
    </source>
</evidence>
<dbReference type="InterPro" id="IPR024036">
    <property type="entry name" value="tRNA-dHydroUridine_Synthase_C"/>
</dbReference>
<dbReference type="Gene3D" id="1.10.1200.80">
    <property type="entry name" value="Putative flavin oxidoreducatase, domain 2"/>
    <property type="match status" value="1"/>
</dbReference>
<evidence type="ECO:0000256" key="12">
    <source>
        <dbReference type="PIRNR" id="PIRNR006621"/>
    </source>
</evidence>
<evidence type="ECO:0000256" key="9">
    <source>
        <dbReference type="ARBA" id="ARBA00023002"/>
    </source>
</evidence>
<keyword evidence="9 12" id="KW-0560">Oxidoreductase</keyword>
<name>A0A1T4L745_9FIRM</name>
<sequence length="321" mass="36138">MKIGNIFIENPVFLAPMAGVTDLPYRILVKEQGCGLLYTEMISAKGLFYKNEKTTHLMKIEQTEKPIAIQIFGSDPEIMGEVAKKLNNSPFEIIDINMGCPTPKITKNGDGSALMKNPELAGKVIKAVSQASKKPVTVKMRKGWDEPLINAVQLAKIAEKSGAKAVTIHGRTREQFYKGQADWDIIREVKKHVSIPVIGNGDITSPQSAKKMFEYTKCDAIMIGRAAQGNPWIFKRVIHYLKTGQLLPEPTIQEIISTIIRHMQLLVQYKGEKVGIQEMRKHIAWYTKGLKNSTKLRDKINQVQTKGEMEKVLQEYMNTIE</sequence>
<keyword evidence="6 12" id="KW-0819">tRNA processing</keyword>
<evidence type="ECO:0000256" key="14">
    <source>
        <dbReference type="PIRSR" id="PIRSR006621-2"/>
    </source>
</evidence>
<evidence type="ECO:0000256" key="6">
    <source>
        <dbReference type="ARBA" id="ARBA00022694"/>
    </source>
</evidence>
<feature type="binding site" evidence="14">
    <location>
        <begin position="224"/>
        <end position="225"/>
    </location>
    <ligand>
        <name>FMN</name>
        <dbReference type="ChEBI" id="CHEBI:58210"/>
    </ligand>
</feature>
<feature type="binding site" evidence="14">
    <location>
        <position position="70"/>
    </location>
    <ligand>
        <name>FMN</name>
        <dbReference type="ChEBI" id="CHEBI:58210"/>
    </ligand>
</feature>
<comment type="similarity">
    <text evidence="12">Belongs to the dus family.</text>
</comment>
<dbReference type="RefSeq" id="WP_087678343.1">
    <property type="nucleotide sequence ID" value="NZ_FUWV01000003.1"/>
</dbReference>
<evidence type="ECO:0000256" key="11">
    <source>
        <dbReference type="ARBA" id="ARBA00048802"/>
    </source>
</evidence>
<keyword evidence="3" id="KW-0820">tRNA-binding</keyword>
<feature type="binding site" evidence="14">
    <location>
        <begin position="16"/>
        <end position="18"/>
    </location>
    <ligand>
        <name>FMN</name>
        <dbReference type="ChEBI" id="CHEBI:58210"/>
    </ligand>
</feature>
<dbReference type="Proteomes" id="UP000196365">
    <property type="component" value="Unassembled WGS sequence"/>
</dbReference>
<feature type="domain" description="DUS-like FMN-binding" evidence="15">
    <location>
        <begin position="14"/>
        <end position="316"/>
    </location>
</feature>
<accession>A0A1T4L745</accession>
<dbReference type="PANTHER" id="PTHR45846">
    <property type="entry name" value="TRNA-DIHYDROURIDINE(47) SYNTHASE [NAD(P)(+)]-LIKE"/>
    <property type="match status" value="1"/>
</dbReference>
<gene>
    <name evidence="16" type="ORF">SAMN02745973_00873</name>
</gene>
<keyword evidence="5 12" id="KW-0288">FMN</keyword>
<dbReference type="GO" id="GO:0050660">
    <property type="term" value="F:flavin adenine dinucleotide binding"/>
    <property type="evidence" value="ECO:0007669"/>
    <property type="project" value="InterPro"/>
</dbReference>
<dbReference type="OrthoDB" id="9764501at2"/>
<dbReference type="Pfam" id="PF01207">
    <property type="entry name" value="Dus"/>
    <property type="match status" value="1"/>
</dbReference>
<evidence type="ECO:0000313" key="16">
    <source>
        <dbReference type="EMBL" id="SJZ50484.1"/>
    </source>
</evidence>
<dbReference type="SUPFAM" id="SSF51395">
    <property type="entry name" value="FMN-linked oxidoreductases"/>
    <property type="match status" value="1"/>
</dbReference>
<dbReference type="InterPro" id="IPR013785">
    <property type="entry name" value="Aldolase_TIM"/>
</dbReference>
<dbReference type="PROSITE" id="PS01136">
    <property type="entry name" value="UPF0034"/>
    <property type="match status" value="1"/>
</dbReference>
<dbReference type="PANTHER" id="PTHR45846:SF1">
    <property type="entry name" value="TRNA-DIHYDROURIDINE(47) SYNTHASE [NAD(P)(+)]-LIKE"/>
    <property type="match status" value="1"/>
</dbReference>
<dbReference type="InterPro" id="IPR018517">
    <property type="entry name" value="tRNA_hU_synthase_CS"/>
</dbReference>
<dbReference type="GO" id="GO:0017150">
    <property type="term" value="F:tRNA dihydrouridine synthase activity"/>
    <property type="evidence" value="ECO:0007669"/>
    <property type="project" value="InterPro"/>
</dbReference>
<keyword evidence="4 12" id="KW-0285">Flavoprotein</keyword>
<evidence type="ECO:0000256" key="10">
    <source>
        <dbReference type="ARBA" id="ARBA00048205"/>
    </source>
</evidence>
<comment type="cofactor">
    <cofactor evidence="1 12 14">
        <name>FMN</name>
        <dbReference type="ChEBI" id="CHEBI:58210"/>
    </cofactor>
</comment>
<keyword evidence="14" id="KW-0547">Nucleotide-binding</keyword>
<feature type="binding site" evidence="14">
    <location>
        <position position="169"/>
    </location>
    <ligand>
        <name>FMN</name>
        <dbReference type="ChEBI" id="CHEBI:58210"/>
    </ligand>
</feature>
<dbReference type="GO" id="GO:0000049">
    <property type="term" value="F:tRNA binding"/>
    <property type="evidence" value="ECO:0007669"/>
    <property type="project" value="UniProtKB-KW"/>
</dbReference>
<dbReference type="NCBIfam" id="TIGR00737">
    <property type="entry name" value="nifR3_yhdG"/>
    <property type="match status" value="1"/>
</dbReference>
<comment type="catalytic activity">
    <reaction evidence="10">
        <text>a 5,6-dihydrouridine in tRNA + NADP(+) = a uridine in tRNA + NADPH + H(+)</text>
        <dbReference type="Rhea" id="RHEA:23624"/>
        <dbReference type="Rhea" id="RHEA-COMP:13339"/>
        <dbReference type="Rhea" id="RHEA-COMP:13887"/>
        <dbReference type="ChEBI" id="CHEBI:15378"/>
        <dbReference type="ChEBI" id="CHEBI:57783"/>
        <dbReference type="ChEBI" id="CHEBI:58349"/>
        <dbReference type="ChEBI" id="CHEBI:65315"/>
        <dbReference type="ChEBI" id="CHEBI:74443"/>
    </reaction>
</comment>
<dbReference type="InterPro" id="IPR001269">
    <property type="entry name" value="DUS_fam"/>
</dbReference>
<reference evidence="16 17" key="1">
    <citation type="submission" date="2017-02" db="EMBL/GenBank/DDBJ databases">
        <authorList>
            <person name="Peterson S.W."/>
        </authorList>
    </citation>
    <scope>NUCLEOTIDE SEQUENCE [LARGE SCALE GENOMIC DNA]</scope>
    <source>
        <strain evidence="16 17">DSM 15102</strain>
    </source>
</reference>
<dbReference type="CDD" id="cd02801">
    <property type="entry name" value="DUS_like_FMN"/>
    <property type="match status" value="1"/>
</dbReference>
<dbReference type="AlphaFoldDB" id="A0A1T4L745"/>
<dbReference type="EC" id="1.3.1.-" evidence="12"/>
<keyword evidence="8" id="KW-0694">RNA-binding</keyword>
<comment type="catalytic activity">
    <reaction evidence="11">
        <text>a 5,6-dihydrouridine in tRNA + NAD(+) = a uridine in tRNA + NADH + H(+)</text>
        <dbReference type="Rhea" id="RHEA:54452"/>
        <dbReference type="Rhea" id="RHEA-COMP:13339"/>
        <dbReference type="Rhea" id="RHEA-COMP:13887"/>
        <dbReference type="ChEBI" id="CHEBI:15378"/>
        <dbReference type="ChEBI" id="CHEBI:57540"/>
        <dbReference type="ChEBI" id="CHEBI:57945"/>
        <dbReference type="ChEBI" id="CHEBI:65315"/>
        <dbReference type="ChEBI" id="CHEBI:74443"/>
    </reaction>
</comment>
<dbReference type="InterPro" id="IPR035587">
    <property type="entry name" value="DUS-like_FMN-bd"/>
</dbReference>
<dbReference type="EMBL" id="FUWV01000003">
    <property type="protein sequence ID" value="SJZ50484.1"/>
    <property type="molecule type" value="Genomic_DNA"/>
</dbReference>
<evidence type="ECO:0000256" key="2">
    <source>
        <dbReference type="ARBA" id="ARBA00002790"/>
    </source>
</evidence>
<comment type="function">
    <text evidence="2 12">Catalyzes the synthesis of 5,6-dihydrouridine (D), a modified base found in the D-loop of most tRNAs, via the reduction of the C5-C6 double bond in target uridines.</text>
</comment>
<evidence type="ECO:0000256" key="1">
    <source>
        <dbReference type="ARBA" id="ARBA00001917"/>
    </source>
</evidence>
<feature type="binding site" evidence="14">
    <location>
        <position position="139"/>
    </location>
    <ligand>
        <name>FMN</name>
        <dbReference type="ChEBI" id="CHEBI:58210"/>
    </ligand>
</feature>
<dbReference type="InterPro" id="IPR004652">
    <property type="entry name" value="DusB-like"/>
</dbReference>
<proteinExistence type="inferred from homology"/>
<evidence type="ECO:0000256" key="3">
    <source>
        <dbReference type="ARBA" id="ARBA00022555"/>
    </source>
</evidence>
<keyword evidence="17" id="KW-1185">Reference proteome</keyword>
<dbReference type="Gene3D" id="3.20.20.70">
    <property type="entry name" value="Aldolase class I"/>
    <property type="match status" value="1"/>
</dbReference>
<feature type="active site" description="Proton donor" evidence="13">
    <location>
        <position position="100"/>
    </location>
</feature>
<protein>
    <recommendedName>
        <fullName evidence="12">tRNA-dihydrouridine synthase</fullName>
        <ecNumber evidence="12">1.3.1.-</ecNumber>
    </recommendedName>
</protein>